<dbReference type="EMBL" id="CP099489">
    <property type="protein sequence ID" value="USQ78384.1"/>
    <property type="molecule type" value="Genomic_DNA"/>
</dbReference>
<feature type="compositionally biased region" description="Basic and acidic residues" evidence="2">
    <location>
        <begin position="11"/>
        <end position="20"/>
    </location>
</feature>
<protein>
    <recommendedName>
        <fullName evidence="5">Tetratricopeptide repeat protein</fullName>
    </recommendedName>
</protein>
<feature type="compositionally biased region" description="Basic and acidic residues" evidence="2">
    <location>
        <begin position="44"/>
        <end position="106"/>
    </location>
</feature>
<feature type="region of interest" description="Disordered" evidence="2">
    <location>
        <begin position="1"/>
        <end position="150"/>
    </location>
</feature>
<keyword evidence="4" id="KW-1185">Reference proteome</keyword>
<dbReference type="Proteomes" id="UP001056455">
    <property type="component" value="Chromosome"/>
</dbReference>
<sequence>MADETPDTPGPEDRKSDRETGQGGGPNRRDDRRGGAPRGGGYRGGERRQDRDGRRRDGASGEGRNWRGSEGRPRDDRGPRRDDDRRGGGYRGSDDRGPRRDDDRRAGGYRGHAARGGADRPYREDDTRVYRPRPDRKPEPEIPEHIEAGQLDRAARRELLTLSKENADGVARHLVASAECLAAEDLDGALAHAENASRRAGRVAVVREVLGFVYYRRAEWAEALREFRTARRLSGSNHLLPHIADVERGLGRPDRAIELSQEPAAQSLSAADRVELAIVVSGARRDLGQHEAGVQILRELVRASPPQRSWSPRLYYAYAESLLGVDDEAGAREWFARTVDIDRDGVTNAPDRLSELDGIDIVDYGEDEESGTDEADAHEADADAPDADAPDADEADVDGVAGPGTGPVGETDR</sequence>
<feature type="repeat" description="TPR" evidence="1">
    <location>
        <begin position="204"/>
        <end position="237"/>
    </location>
</feature>
<keyword evidence="1" id="KW-0802">TPR repeat</keyword>
<evidence type="ECO:0000256" key="2">
    <source>
        <dbReference type="SAM" id="MobiDB-lite"/>
    </source>
</evidence>
<evidence type="ECO:0000313" key="4">
    <source>
        <dbReference type="Proteomes" id="UP001056455"/>
    </source>
</evidence>
<evidence type="ECO:0000256" key="1">
    <source>
        <dbReference type="PROSITE-ProRule" id="PRU00339"/>
    </source>
</evidence>
<feature type="compositionally biased region" description="Basic and acidic residues" evidence="2">
    <location>
        <begin position="117"/>
        <end position="147"/>
    </location>
</feature>
<evidence type="ECO:0000313" key="3">
    <source>
        <dbReference type="EMBL" id="USQ78384.1"/>
    </source>
</evidence>
<dbReference type="RefSeq" id="WP_252591182.1">
    <property type="nucleotide sequence ID" value="NZ_CP099489.1"/>
</dbReference>
<organism evidence="3 4">
    <name type="scientific">Ornithinimicrobium faecis</name>
    <dbReference type="NCBI Taxonomy" id="2934158"/>
    <lineage>
        <taxon>Bacteria</taxon>
        <taxon>Bacillati</taxon>
        <taxon>Actinomycetota</taxon>
        <taxon>Actinomycetes</taxon>
        <taxon>Micrococcales</taxon>
        <taxon>Ornithinimicrobiaceae</taxon>
        <taxon>Ornithinimicrobium</taxon>
    </lineage>
</organism>
<feature type="region of interest" description="Disordered" evidence="2">
    <location>
        <begin position="364"/>
        <end position="413"/>
    </location>
</feature>
<dbReference type="SUPFAM" id="SSF48452">
    <property type="entry name" value="TPR-like"/>
    <property type="match status" value="1"/>
</dbReference>
<feature type="compositionally biased region" description="Acidic residues" evidence="2">
    <location>
        <begin position="382"/>
        <end position="397"/>
    </location>
</feature>
<dbReference type="InterPro" id="IPR019734">
    <property type="entry name" value="TPR_rpt"/>
</dbReference>
<gene>
    <name evidence="3" type="ORF">NF556_12070</name>
</gene>
<accession>A0ABY4YNP2</accession>
<dbReference type="PROSITE" id="PS50005">
    <property type="entry name" value="TPR"/>
    <property type="match status" value="1"/>
</dbReference>
<name>A0ABY4YNP2_9MICO</name>
<evidence type="ECO:0008006" key="5">
    <source>
        <dbReference type="Google" id="ProtNLM"/>
    </source>
</evidence>
<proteinExistence type="predicted"/>
<dbReference type="InterPro" id="IPR011990">
    <property type="entry name" value="TPR-like_helical_dom_sf"/>
</dbReference>
<dbReference type="Gene3D" id="1.25.40.10">
    <property type="entry name" value="Tetratricopeptide repeat domain"/>
    <property type="match status" value="1"/>
</dbReference>
<reference evidence="3" key="1">
    <citation type="submission" date="2022-06" db="EMBL/GenBank/DDBJ databases">
        <title>Ornithinimicrobium HY1793.</title>
        <authorList>
            <person name="Huang Y."/>
        </authorList>
    </citation>
    <scope>NUCLEOTIDE SEQUENCE</scope>
    <source>
        <strain evidence="3">HY1793</strain>
    </source>
</reference>
<feature type="compositionally biased region" description="Acidic residues" evidence="2">
    <location>
        <begin position="364"/>
        <end position="374"/>
    </location>
</feature>